<sequence length="305" mass="33405">MLRDEEAIDQGLTATLPLAQLALVDGTSSVAEAGGGAARHTRAWSVGVLSVVADCRRLRFRRVASKVSAANRARQGWAVSGPSEAARQWPMTTNDDHQAHGPASSEQRKRRSPRFPTRPRARRNRGHNSNRLVRTSCHPHDGRMDRLQHSAWQYVAEVLPPEELPMLAAHALVDGRDSPSLRELAGLPRRSDEAEIRELYVQALHELGIPLPDEETAGRYLLVSLAFGLVKGELSPKDAADRLSMTVAARTREETQFLSVAADYSEWIGPDELSGWENDLKTAAHSLTTSTDLGPGIGVPGPRHH</sequence>
<evidence type="ECO:0000313" key="2">
    <source>
        <dbReference type="EMBL" id="EFE68185.2"/>
    </source>
</evidence>
<reference evidence="3" key="1">
    <citation type="submission" date="2008-12" db="EMBL/GenBank/DDBJ databases">
        <title>Annotation of Streptomyces ghanaensis ATCC 14672.</title>
        <authorList>
            <consortium name="The Broad Institute Genome Sequencing Platform"/>
            <consortium name="Broad Institute Microbial Sequencing Center"/>
            <person name="Fischbach M."/>
            <person name="Ward D."/>
            <person name="Young S."/>
            <person name="Kodira C.D."/>
            <person name="Zeng Q."/>
            <person name="Koehrsen M."/>
            <person name="Godfrey P."/>
            <person name="Alvarado L."/>
            <person name="Berlin A.M."/>
            <person name="Borenstein D."/>
            <person name="Chen Z."/>
            <person name="Engels R."/>
            <person name="Freedman E."/>
            <person name="Gellesch M."/>
            <person name="Goldberg J."/>
            <person name="Griggs A."/>
            <person name="Gujja S."/>
            <person name="Heiman D.I."/>
            <person name="Hepburn T.A."/>
            <person name="Howarth C."/>
            <person name="Jen D."/>
            <person name="Larson L."/>
            <person name="Lewis B."/>
            <person name="Mehta T."/>
            <person name="Park D."/>
            <person name="Pearson M."/>
            <person name="Roberts A."/>
            <person name="Saif S."/>
            <person name="Shea T.D."/>
            <person name="Shenoy N."/>
            <person name="Sisk P."/>
            <person name="Stolte C."/>
            <person name="Sykes S.N."/>
            <person name="Walk T."/>
            <person name="White J."/>
            <person name="Yandava C."/>
            <person name="Straight P."/>
            <person name="Clardy J."/>
            <person name="Hung D."/>
            <person name="Kolter R."/>
            <person name="Mekalanos J."/>
            <person name="Walker S."/>
            <person name="Walsh C.T."/>
            <person name="Wieland B.L.C."/>
            <person name="Ilzarbe M."/>
            <person name="Galagan J."/>
            <person name="Nusbaum C."/>
            <person name="Birren B."/>
        </authorList>
    </citation>
    <scope>NUCLEOTIDE SEQUENCE [LARGE SCALE GENOMIC DNA]</scope>
    <source>
        <strain evidence="3">ATCC 14672 / DSM 40746 / JCM 4963 / KCTC 9882 / NRRL B-12104 / FH 1290</strain>
    </source>
</reference>
<evidence type="ECO:0000313" key="3">
    <source>
        <dbReference type="Proteomes" id="UP000003824"/>
    </source>
</evidence>
<protein>
    <submittedName>
        <fullName evidence="2">Predicted protein</fullName>
    </submittedName>
</protein>
<feature type="compositionally biased region" description="Basic residues" evidence="1">
    <location>
        <begin position="108"/>
        <end position="128"/>
    </location>
</feature>
<dbReference type="Proteomes" id="UP000003824">
    <property type="component" value="Unassembled WGS sequence"/>
</dbReference>
<accession>D6A9E9</accession>
<feature type="region of interest" description="Disordered" evidence="1">
    <location>
        <begin position="71"/>
        <end position="140"/>
    </location>
</feature>
<dbReference type="EMBL" id="DS999641">
    <property type="protein sequence ID" value="EFE68185.2"/>
    <property type="molecule type" value="Genomic_DNA"/>
</dbReference>
<dbReference type="AlphaFoldDB" id="D6A9E9"/>
<gene>
    <name evidence="2" type="ORF">SSFG_03430</name>
</gene>
<proteinExistence type="predicted"/>
<organism evidence="2 3">
    <name type="scientific">Streptomyces viridosporus (strain ATCC 14672 / DSM 40746 / JCM 4963 / KCTC 9882 / NRRL B-12104 / FH 1290)</name>
    <name type="common">Streptomyces ghanaensis</name>
    <dbReference type="NCBI Taxonomy" id="566461"/>
    <lineage>
        <taxon>Bacteria</taxon>
        <taxon>Bacillati</taxon>
        <taxon>Actinomycetota</taxon>
        <taxon>Actinomycetes</taxon>
        <taxon>Kitasatosporales</taxon>
        <taxon>Streptomycetaceae</taxon>
        <taxon>Streptomyces</taxon>
    </lineage>
</organism>
<name>D6A9E9_STRV1</name>
<evidence type="ECO:0000256" key="1">
    <source>
        <dbReference type="SAM" id="MobiDB-lite"/>
    </source>
</evidence>
<dbReference type="eggNOG" id="ENOG5032KF2">
    <property type="taxonomic scope" value="Bacteria"/>
</dbReference>